<evidence type="ECO:0000256" key="1">
    <source>
        <dbReference type="ARBA" id="ARBA00006865"/>
    </source>
</evidence>
<dbReference type="CDD" id="cd08023">
    <property type="entry name" value="GH16_laminarinase_like"/>
    <property type="match status" value="1"/>
</dbReference>
<dbReference type="GO" id="GO:0004553">
    <property type="term" value="F:hydrolase activity, hydrolyzing O-glycosyl compounds"/>
    <property type="evidence" value="ECO:0007669"/>
    <property type="project" value="InterPro"/>
</dbReference>
<dbReference type="CDD" id="cd00146">
    <property type="entry name" value="PKD"/>
    <property type="match status" value="1"/>
</dbReference>
<dbReference type="Proteomes" id="UP000192393">
    <property type="component" value="Unassembled WGS sequence"/>
</dbReference>
<dbReference type="Pfam" id="PF00722">
    <property type="entry name" value="Glyco_hydro_16"/>
    <property type="match status" value="1"/>
</dbReference>
<feature type="domain" description="GH16" evidence="2">
    <location>
        <begin position="311"/>
        <end position="539"/>
    </location>
</feature>
<sequence>MLFAAVIGGMITLNGCYEDESTFGDVIAPSNLTIDFTIANADTENPYGDGSGIVNFIAKADNAMNYKFYFGDNTNASTNSGIVAHPFALTGVNTYTVTVVATGTGGASSSISETVTVFSSFDDPETKQLLTGGSTKTWYIAKGMPGHLGLGPMDSATPDWYSASPFEKDECFYNDQLVFTLEGDNIVYNLNNQGETFFNTAFLSVGGGSGSEDACLPYNTSGNKFVTLASATSGLPEEVSTGTQMMFSDGGFMGYYVGQSNYEVLEISDDYMYVRFQMTPPGDTNIAWYMKFTTDPNGGGGSGGGDDELETEYTELFWSDEFDQATLDMSKWNFEIGNNNGWGNQEKQYYTDQNTVIENGILKIIAKRENMEGFEFTSARLNTKGKFNFTHGRMEVRAKLPTGGGTWPAIWMLGANFDNVGWPYCGEIDVMEHVGNEPGRVQSALHFPGNSGGSAVVGSTELPTAQSEFHNYTVEWSPEHIIFAIDNVIYHEFQNNPGIPFSAPYFIILNVAMGGALGGDIDPAFQQSAMEIDYVRVYR</sequence>
<dbReference type="InterPro" id="IPR013783">
    <property type="entry name" value="Ig-like_fold"/>
</dbReference>
<dbReference type="PANTHER" id="PTHR10963">
    <property type="entry name" value="GLYCOSYL HYDROLASE-RELATED"/>
    <property type="match status" value="1"/>
</dbReference>
<dbReference type="SUPFAM" id="SSF49899">
    <property type="entry name" value="Concanavalin A-like lectins/glucanases"/>
    <property type="match status" value="1"/>
</dbReference>
<name>A0A1W2CHP2_9FLAO</name>
<evidence type="ECO:0000259" key="2">
    <source>
        <dbReference type="PROSITE" id="PS51762"/>
    </source>
</evidence>
<evidence type="ECO:0000313" key="3">
    <source>
        <dbReference type="EMBL" id="SMC84474.1"/>
    </source>
</evidence>
<dbReference type="InterPro" id="IPR000757">
    <property type="entry name" value="Beta-glucanase-like"/>
</dbReference>
<dbReference type="AlphaFoldDB" id="A0A1W2CHP2"/>
<dbReference type="SUPFAM" id="SSF49299">
    <property type="entry name" value="PKD domain"/>
    <property type="match status" value="1"/>
</dbReference>
<dbReference type="EMBL" id="FWXS01000010">
    <property type="protein sequence ID" value="SMC84474.1"/>
    <property type="molecule type" value="Genomic_DNA"/>
</dbReference>
<protein>
    <submittedName>
        <fullName evidence="3">Glycosyl hydrolases family 16</fullName>
    </submittedName>
</protein>
<dbReference type="OrthoDB" id="9809583at2"/>
<dbReference type="PROSITE" id="PS51762">
    <property type="entry name" value="GH16_2"/>
    <property type="match status" value="1"/>
</dbReference>
<dbReference type="GO" id="GO:0005975">
    <property type="term" value="P:carbohydrate metabolic process"/>
    <property type="evidence" value="ECO:0007669"/>
    <property type="project" value="InterPro"/>
</dbReference>
<keyword evidence="3" id="KW-0378">Hydrolase</keyword>
<dbReference type="InterPro" id="IPR035986">
    <property type="entry name" value="PKD_dom_sf"/>
</dbReference>
<reference evidence="4" key="1">
    <citation type="submission" date="2017-04" db="EMBL/GenBank/DDBJ databases">
        <authorList>
            <person name="Varghese N."/>
            <person name="Submissions S."/>
        </authorList>
    </citation>
    <scope>NUCLEOTIDE SEQUENCE [LARGE SCALE GENOMIC DNA]</scope>
    <source>
        <strain evidence="4">CGMCC 1.12708</strain>
    </source>
</reference>
<accession>A0A1W2CHP2</accession>
<dbReference type="InterPro" id="IPR013320">
    <property type="entry name" value="ConA-like_dom_sf"/>
</dbReference>
<keyword evidence="4" id="KW-1185">Reference proteome</keyword>
<dbReference type="Gene3D" id="2.60.120.200">
    <property type="match status" value="1"/>
</dbReference>
<evidence type="ECO:0000313" key="4">
    <source>
        <dbReference type="Proteomes" id="UP000192393"/>
    </source>
</evidence>
<organism evidence="3 4">
    <name type="scientific">Moheibacter sediminis</name>
    <dbReference type="NCBI Taxonomy" id="1434700"/>
    <lineage>
        <taxon>Bacteria</taxon>
        <taxon>Pseudomonadati</taxon>
        <taxon>Bacteroidota</taxon>
        <taxon>Flavobacteriia</taxon>
        <taxon>Flavobacteriales</taxon>
        <taxon>Weeksellaceae</taxon>
        <taxon>Moheibacter</taxon>
    </lineage>
</organism>
<comment type="similarity">
    <text evidence="1">Belongs to the glycosyl hydrolase 16 family.</text>
</comment>
<dbReference type="InterPro" id="IPR050546">
    <property type="entry name" value="Glycosyl_Hydrlase_16"/>
</dbReference>
<dbReference type="Gene3D" id="2.60.40.10">
    <property type="entry name" value="Immunoglobulins"/>
    <property type="match status" value="1"/>
</dbReference>
<dbReference type="STRING" id="1434700.SAMN06296427_11074"/>
<gene>
    <name evidence="3" type="ORF">SAMN06296427_11074</name>
</gene>
<proteinExistence type="inferred from homology"/>
<dbReference type="PANTHER" id="PTHR10963:SF55">
    <property type="entry name" value="GLYCOSIDE HYDROLASE FAMILY 16 PROTEIN"/>
    <property type="match status" value="1"/>
</dbReference>